<accession>N6UQB1</accession>
<gene>
    <name evidence="1" type="ORF">YQE_00683</name>
</gene>
<name>N6UQB1_DENPD</name>
<reference evidence="1" key="1">
    <citation type="journal article" date="2013" name="Genome Biol.">
        <title>Draft genome of the mountain pine beetle, Dendroctonus ponderosae Hopkins, a major forest pest.</title>
        <authorList>
            <person name="Keeling C.I."/>
            <person name="Yuen M.M."/>
            <person name="Liao N.Y."/>
            <person name="Docking T.R."/>
            <person name="Chan S.K."/>
            <person name="Taylor G.A."/>
            <person name="Palmquist D.L."/>
            <person name="Jackman S.D."/>
            <person name="Nguyen A."/>
            <person name="Li M."/>
            <person name="Henderson H."/>
            <person name="Janes J.K."/>
            <person name="Zhao Y."/>
            <person name="Pandoh P."/>
            <person name="Moore R."/>
            <person name="Sperling F.A."/>
            <person name="Huber D.P."/>
            <person name="Birol I."/>
            <person name="Jones S.J."/>
            <person name="Bohlmann J."/>
        </authorList>
    </citation>
    <scope>NUCLEOTIDE SEQUENCE</scope>
</reference>
<dbReference type="HOGENOM" id="CLU_2544917_0_0_1"/>
<feature type="non-terminal residue" evidence="1">
    <location>
        <position position="1"/>
    </location>
</feature>
<proteinExistence type="predicted"/>
<organism evidence="1">
    <name type="scientific">Dendroctonus ponderosae</name>
    <name type="common">Mountain pine beetle</name>
    <dbReference type="NCBI Taxonomy" id="77166"/>
    <lineage>
        <taxon>Eukaryota</taxon>
        <taxon>Metazoa</taxon>
        <taxon>Ecdysozoa</taxon>
        <taxon>Arthropoda</taxon>
        <taxon>Hexapoda</taxon>
        <taxon>Insecta</taxon>
        <taxon>Pterygota</taxon>
        <taxon>Neoptera</taxon>
        <taxon>Endopterygota</taxon>
        <taxon>Coleoptera</taxon>
        <taxon>Polyphaga</taxon>
        <taxon>Cucujiformia</taxon>
        <taxon>Curculionidae</taxon>
        <taxon>Scolytinae</taxon>
        <taxon>Dendroctonus</taxon>
    </lineage>
</organism>
<evidence type="ECO:0000313" key="1">
    <source>
        <dbReference type="EMBL" id="ENN82956.1"/>
    </source>
</evidence>
<protein>
    <submittedName>
        <fullName evidence="1">Uncharacterized protein</fullName>
    </submittedName>
</protein>
<sequence>MGIITVKDWRKLWHRAMKMLEDGTSGIMITKLPLGTRLPHGTQALQLVFPMEQVLVFLLGLIPMLVQTIPSVVAIKTSKFLVL</sequence>
<dbReference type="AlphaFoldDB" id="N6UQB1"/>
<dbReference type="EMBL" id="KB737708">
    <property type="protein sequence ID" value="ENN82956.1"/>
    <property type="molecule type" value="Genomic_DNA"/>
</dbReference>